<dbReference type="Proteomes" id="UP000827986">
    <property type="component" value="Unassembled WGS sequence"/>
</dbReference>
<evidence type="ECO:0000259" key="5">
    <source>
        <dbReference type="PROSITE" id="PS50835"/>
    </source>
</evidence>
<keyword evidence="3" id="KW-0472">Membrane</keyword>
<sequence>MQRLGECLLLLLLAAFLLAASKEAGTLQVRQDPARILAPLGGSVELSCQIEAAQRWERLRVQWERGSPPTVFCQVVLNNTSVSNCCRGVGVCDDARLSFTWHPPKFTLRMGNISEDDVGWYVCKAIVEIPVYLDAMGNGTMLNTSAAAEGGGWLRNHSRDLVLWLGLAGALAVTLLLLPPAVICCYKRRRRDPGQAIYVNVLFRKKQEGKKDGPRASSEMKQSSLYIQEFQRRGPNWKPPVAERSPGPTKASKKASSFKQRATERP</sequence>
<keyword evidence="3" id="KW-0812">Transmembrane</keyword>
<dbReference type="AlphaFoldDB" id="A0A9D3X8Q2"/>
<dbReference type="PANTHER" id="PTHR14334">
    <property type="entry name" value="B-CELL ANTIGEN RECEPTOR COMPLEX-ASSOCIATED PROTEIN"/>
    <property type="match status" value="1"/>
</dbReference>
<keyword evidence="4" id="KW-0732">Signal</keyword>
<keyword evidence="1" id="KW-0393">Immunoglobulin domain</keyword>
<evidence type="ECO:0000313" key="6">
    <source>
        <dbReference type="EMBL" id="KAH1174760.1"/>
    </source>
</evidence>
<evidence type="ECO:0000256" key="4">
    <source>
        <dbReference type="SAM" id="SignalP"/>
    </source>
</evidence>
<comment type="caution">
    <text evidence="6">The sequence shown here is derived from an EMBL/GenBank/DDBJ whole genome shotgun (WGS) entry which is preliminary data.</text>
</comment>
<evidence type="ECO:0000256" key="2">
    <source>
        <dbReference type="SAM" id="MobiDB-lite"/>
    </source>
</evidence>
<dbReference type="Pfam" id="PF07686">
    <property type="entry name" value="V-set"/>
    <property type="match status" value="1"/>
</dbReference>
<name>A0A9D3X8Q2_9SAUR</name>
<dbReference type="SUPFAM" id="SSF48726">
    <property type="entry name" value="Immunoglobulin"/>
    <property type="match status" value="1"/>
</dbReference>
<accession>A0A9D3X8Q2</accession>
<dbReference type="GO" id="GO:0009897">
    <property type="term" value="C:external side of plasma membrane"/>
    <property type="evidence" value="ECO:0007669"/>
    <property type="project" value="TreeGrafter"/>
</dbReference>
<evidence type="ECO:0000313" key="7">
    <source>
        <dbReference type="Proteomes" id="UP000827986"/>
    </source>
</evidence>
<protein>
    <recommendedName>
        <fullName evidence="5">Ig-like domain-containing protein</fullName>
    </recommendedName>
</protein>
<dbReference type="GO" id="GO:0050853">
    <property type="term" value="P:B cell receptor signaling pathway"/>
    <property type="evidence" value="ECO:0007669"/>
    <property type="project" value="TreeGrafter"/>
</dbReference>
<dbReference type="InterPro" id="IPR013783">
    <property type="entry name" value="Ig-like_fold"/>
</dbReference>
<dbReference type="InterPro" id="IPR036179">
    <property type="entry name" value="Ig-like_dom_sf"/>
</dbReference>
<reference evidence="6" key="1">
    <citation type="submission" date="2021-09" db="EMBL/GenBank/DDBJ databases">
        <title>The genome of Mauremys mutica provides insights into the evolution of semi-aquatic lifestyle.</title>
        <authorList>
            <person name="Gong S."/>
            <person name="Gao Y."/>
        </authorList>
    </citation>
    <scope>NUCLEOTIDE SEQUENCE</scope>
    <source>
        <strain evidence="6">MM-2020</strain>
        <tissue evidence="6">Muscle</tissue>
    </source>
</reference>
<dbReference type="PANTHER" id="PTHR14334:SF3">
    <property type="entry name" value="TRANSMEMBRANE AND IMMUNOGLOBULIN DOMAIN CONTAINING 2"/>
    <property type="match status" value="1"/>
</dbReference>
<dbReference type="SMART" id="SM00409">
    <property type="entry name" value="IG"/>
    <property type="match status" value="1"/>
</dbReference>
<organism evidence="6 7">
    <name type="scientific">Mauremys mutica</name>
    <name type="common">yellowpond turtle</name>
    <dbReference type="NCBI Taxonomy" id="74926"/>
    <lineage>
        <taxon>Eukaryota</taxon>
        <taxon>Metazoa</taxon>
        <taxon>Chordata</taxon>
        <taxon>Craniata</taxon>
        <taxon>Vertebrata</taxon>
        <taxon>Euteleostomi</taxon>
        <taxon>Archelosauria</taxon>
        <taxon>Testudinata</taxon>
        <taxon>Testudines</taxon>
        <taxon>Cryptodira</taxon>
        <taxon>Durocryptodira</taxon>
        <taxon>Testudinoidea</taxon>
        <taxon>Geoemydidae</taxon>
        <taxon>Geoemydinae</taxon>
        <taxon>Mauremys</taxon>
    </lineage>
</organism>
<evidence type="ECO:0000256" key="3">
    <source>
        <dbReference type="SAM" id="Phobius"/>
    </source>
</evidence>
<dbReference type="InterPro" id="IPR007110">
    <property type="entry name" value="Ig-like_dom"/>
</dbReference>
<keyword evidence="7" id="KW-1185">Reference proteome</keyword>
<feature type="signal peptide" evidence="4">
    <location>
        <begin position="1"/>
        <end position="19"/>
    </location>
</feature>
<dbReference type="GO" id="GO:0019815">
    <property type="term" value="C:B cell receptor complex"/>
    <property type="evidence" value="ECO:0007669"/>
    <property type="project" value="TreeGrafter"/>
</dbReference>
<proteinExistence type="predicted"/>
<dbReference type="GO" id="GO:0030183">
    <property type="term" value="P:B cell differentiation"/>
    <property type="evidence" value="ECO:0007669"/>
    <property type="project" value="TreeGrafter"/>
</dbReference>
<feature type="domain" description="Ig-like" evidence="5">
    <location>
        <begin position="41"/>
        <end position="125"/>
    </location>
</feature>
<gene>
    <name evidence="6" type="ORF">KIL84_008751</name>
</gene>
<keyword evidence="3" id="KW-1133">Transmembrane helix</keyword>
<dbReference type="InterPro" id="IPR013106">
    <property type="entry name" value="Ig_V-set"/>
</dbReference>
<feature type="transmembrane region" description="Helical" evidence="3">
    <location>
        <begin position="161"/>
        <end position="186"/>
    </location>
</feature>
<dbReference type="Gene3D" id="2.60.40.10">
    <property type="entry name" value="Immunoglobulins"/>
    <property type="match status" value="1"/>
</dbReference>
<dbReference type="EMBL" id="JAHDVG010000479">
    <property type="protein sequence ID" value="KAH1174760.1"/>
    <property type="molecule type" value="Genomic_DNA"/>
</dbReference>
<dbReference type="PROSITE" id="PS50835">
    <property type="entry name" value="IG_LIKE"/>
    <property type="match status" value="1"/>
</dbReference>
<feature type="region of interest" description="Disordered" evidence="2">
    <location>
        <begin position="231"/>
        <end position="266"/>
    </location>
</feature>
<evidence type="ECO:0000256" key="1">
    <source>
        <dbReference type="ARBA" id="ARBA00023319"/>
    </source>
</evidence>
<dbReference type="InterPro" id="IPR003599">
    <property type="entry name" value="Ig_sub"/>
</dbReference>
<feature type="chain" id="PRO_5039567835" description="Ig-like domain-containing protein" evidence="4">
    <location>
        <begin position="20"/>
        <end position="266"/>
    </location>
</feature>